<reference evidence="2" key="1">
    <citation type="submission" date="2023-03" db="EMBL/GenBank/DDBJ databases">
        <title>Massive genome expansion in bonnet fungi (Mycena s.s.) driven by repeated elements and novel gene families across ecological guilds.</title>
        <authorList>
            <consortium name="Lawrence Berkeley National Laboratory"/>
            <person name="Harder C.B."/>
            <person name="Miyauchi S."/>
            <person name="Viragh M."/>
            <person name="Kuo A."/>
            <person name="Thoen E."/>
            <person name="Andreopoulos B."/>
            <person name="Lu D."/>
            <person name="Skrede I."/>
            <person name="Drula E."/>
            <person name="Henrissat B."/>
            <person name="Morin E."/>
            <person name="Kohler A."/>
            <person name="Barry K."/>
            <person name="LaButti K."/>
            <person name="Morin E."/>
            <person name="Salamov A."/>
            <person name="Lipzen A."/>
            <person name="Mereny Z."/>
            <person name="Hegedus B."/>
            <person name="Baldrian P."/>
            <person name="Stursova M."/>
            <person name="Weitz H."/>
            <person name="Taylor A."/>
            <person name="Grigoriev I.V."/>
            <person name="Nagy L.G."/>
            <person name="Martin F."/>
            <person name="Kauserud H."/>
        </authorList>
    </citation>
    <scope>NUCLEOTIDE SEQUENCE</scope>
    <source>
        <strain evidence="2">CBHHK182m</strain>
    </source>
</reference>
<gene>
    <name evidence="2" type="ORF">B0H16DRAFT_1897435</name>
</gene>
<evidence type="ECO:0000313" key="3">
    <source>
        <dbReference type="Proteomes" id="UP001215598"/>
    </source>
</evidence>
<accession>A0AAD7HEG7</accession>
<proteinExistence type="predicted"/>
<feature type="region of interest" description="Disordered" evidence="1">
    <location>
        <begin position="542"/>
        <end position="608"/>
    </location>
</feature>
<feature type="region of interest" description="Disordered" evidence="1">
    <location>
        <begin position="683"/>
        <end position="720"/>
    </location>
</feature>
<protein>
    <submittedName>
        <fullName evidence="2">Uncharacterized protein</fullName>
    </submittedName>
</protein>
<name>A0AAD7HEG7_9AGAR</name>
<feature type="compositionally biased region" description="Basic and acidic residues" evidence="1">
    <location>
        <begin position="596"/>
        <end position="607"/>
    </location>
</feature>
<sequence length="1323" mass="147526">MAPAQSKPSQPAIGQKFPGRRYKLDNGLEVELETLYLLEKHPLRPNGRKTYIYYQETTVQGLAATWEQEKQLETPMGSYRQILGLGYLELEDGDAVFSRSTTAKNNAFKDVIQIWVADGQLFTAQMKTELDAVRDSVLGPREARTRTRLKHTPATSNAPAGLTGGTAYERSPIAKSVKDPARAYTIELSIESPTRIESPVALATGVEATELETRKRLSKAVTAFAMETMRQGPQPTQDAIKKRSATILKPSMGSDDNWAYSTKQLNLASCKKAGNKSSKKAELTGDLGYFGGAHTDENDAEAYLSNMVCNHDIPATYEPGMFFLLQLGVFVRLSQYRSINFFGHRRHGGTPPLCPEGAQLVKWGYHWVAITYPPRTTVNGTSRVTLAALPNNGALIMPPEILHTGCQNRTDAGWSDPPSTKRSTFASAGGDMMEDVSLFRFTICWLILFMFYVLQQLPKRLKVQVDPDLIIQAITYDRDGERRNVGPWEYAPGHRRASPGQWDYHTGGGARTDQDAIRSKAWADWFTYQDHVVMHVPHLGRKGIVRPSLPRPRKVTKVMQNNSDADDEDSDESDISSNADSDDEAEAQKRKRKLERAKLRADAEQTKKAKVALARKALAAAKEEAGGGKRSNKRGNKVAPDPDDTETGVSDEEGPTVMPGASGERAARAAARAILREGQVSERALGKRKAVPLPDSDQSESAMDQASDHEATHRLKSKRVKGWTPAERSVSVALDTLGGVFKVLQLSPNAVETPALISGLWKQLSDMSTQEAEIALSRRLLRHQIMMTNCWVWSWLDGHCSQEIEAAVLNPSLADHWLHKLARDVKNIIEHRTVSKEFDPGNYGLPLGSVFKYHMPAPRFIEPGHLLAECILLGTKIIARWLSFPLDTLARFQAWFVQYICLSWSEEALLLDEVWDSYTHLRRDVLGATRGADVLNSLEEFGHELRLHPLSNPEAPERTVLKNISGLLQQTAMKHLHYHTVGHQGSTNDEDVEMPGVGSDCHQFAEGGPGLSNLGMEDPQPNAGSDRDRSTSGSDDEGAGTDTNYLTLATDHLQAEFLRFLTEAAEASSTSEPNAFQQQMNDRMDYIYPYREEAPSRQRVSGPEGQGYFQRVKQLATENYRHEHNGEDPPAEYFCLTNIYGPSNWRKVVTLAEDYAEVLKHESWADKFHGCEQIAFIECFDWLRGFLPERGANGRKKQSKTRRFKVLGPLASYLLTADLVYAGAVTAPTAKEMGDVIHTLNKGAVSGLQILRAIPQRTRLKKGWAKANKADVVKAFASVFADIERRLSPEVREKCTFSYIVFEHALCKFSRCLAKKWFRLYKK</sequence>
<keyword evidence="3" id="KW-1185">Reference proteome</keyword>
<feature type="region of interest" description="Disordered" evidence="1">
    <location>
        <begin position="489"/>
        <end position="511"/>
    </location>
</feature>
<feature type="region of interest" description="Disordered" evidence="1">
    <location>
        <begin position="621"/>
        <end position="670"/>
    </location>
</feature>
<evidence type="ECO:0000313" key="2">
    <source>
        <dbReference type="EMBL" id="KAJ7718898.1"/>
    </source>
</evidence>
<comment type="caution">
    <text evidence="2">The sequence shown here is derived from an EMBL/GenBank/DDBJ whole genome shotgun (WGS) entry which is preliminary data.</text>
</comment>
<evidence type="ECO:0000256" key="1">
    <source>
        <dbReference type="SAM" id="MobiDB-lite"/>
    </source>
</evidence>
<feature type="compositionally biased region" description="Acidic residues" evidence="1">
    <location>
        <begin position="564"/>
        <end position="585"/>
    </location>
</feature>
<dbReference type="EMBL" id="JARKIB010000259">
    <property type="protein sequence ID" value="KAJ7718898.1"/>
    <property type="molecule type" value="Genomic_DNA"/>
</dbReference>
<feature type="region of interest" description="Disordered" evidence="1">
    <location>
        <begin position="981"/>
        <end position="1043"/>
    </location>
</feature>
<feature type="region of interest" description="Disordered" evidence="1">
    <location>
        <begin position="147"/>
        <end position="173"/>
    </location>
</feature>
<organism evidence="2 3">
    <name type="scientific">Mycena metata</name>
    <dbReference type="NCBI Taxonomy" id="1033252"/>
    <lineage>
        <taxon>Eukaryota</taxon>
        <taxon>Fungi</taxon>
        <taxon>Dikarya</taxon>
        <taxon>Basidiomycota</taxon>
        <taxon>Agaricomycotina</taxon>
        <taxon>Agaricomycetes</taxon>
        <taxon>Agaricomycetidae</taxon>
        <taxon>Agaricales</taxon>
        <taxon>Marasmiineae</taxon>
        <taxon>Mycenaceae</taxon>
        <taxon>Mycena</taxon>
    </lineage>
</organism>
<feature type="compositionally biased region" description="Acidic residues" evidence="1">
    <location>
        <begin position="641"/>
        <end position="654"/>
    </location>
</feature>
<dbReference type="Proteomes" id="UP001215598">
    <property type="component" value="Unassembled WGS sequence"/>
</dbReference>